<keyword evidence="2" id="KW-1185">Reference proteome</keyword>
<organism evidence="1 2">
    <name type="scientific">Bacillus cytotoxicus</name>
    <dbReference type="NCBI Taxonomy" id="580165"/>
    <lineage>
        <taxon>Bacteria</taxon>
        <taxon>Bacillati</taxon>
        <taxon>Bacillota</taxon>
        <taxon>Bacilli</taxon>
        <taxon>Bacillales</taxon>
        <taxon>Bacillaceae</taxon>
        <taxon>Bacillus</taxon>
        <taxon>Bacillus cereus group</taxon>
    </lineage>
</organism>
<sequence>MILDKTLHRVLLNPKIFQQATSEQHLIQLVQKYLEKGYKNYRLSRIEDEFAICERTLSE</sequence>
<proteinExistence type="predicted"/>
<protein>
    <submittedName>
        <fullName evidence="1">Uncharacterized protein</fullName>
    </submittedName>
</protein>
<dbReference type="Proteomes" id="UP001202289">
    <property type="component" value="Unassembled WGS sequence"/>
</dbReference>
<dbReference type="EMBL" id="JAMBOP010000006">
    <property type="protein sequence ID" value="MCM3735571.1"/>
    <property type="molecule type" value="Genomic_DNA"/>
</dbReference>
<evidence type="ECO:0000313" key="2">
    <source>
        <dbReference type="Proteomes" id="UP001202289"/>
    </source>
</evidence>
<name>A0ACC6A487_9BACI</name>
<gene>
    <name evidence="1" type="ORF">M3215_07000</name>
</gene>
<comment type="caution">
    <text evidence="1">The sequence shown here is derived from an EMBL/GenBank/DDBJ whole genome shotgun (WGS) entry which is preliminary data.</text>
</comment>
<evidence type="ECO:0000313" key="1">
    <source>
        <dbReference type="EMBL" id="MCM3735571.1"/>
    </source>
</evidence>
<accession>A0ACC6A487</accession>
<reference evidence="1" key="1">
    <citation type="submission" date="2022-05" db="EMBL/GenBank/DDBJ databases">
        <title>Comparative Genomics of Spacecraft Associated Microbes.</title>
        <authorList>
            <person name="Tran M.T."/>
            <person name="Wright A."/>
            <person name="Seuylemezian A."/>
            <person name="Eisen J."/>
            <person name="Coil D."/>
        </authorList>
    </citation>
    <scope>NUCLEOTIDE SEQUENCE</scope>
    <source>
        <strain evidence="1">FAIRING 10M-2.2</strain>
    </source>
</reference>